<protein>
    <submittedName>
        <fullName evidence="2">Uncharacterized protein</fullName>
    </submittedName>
</protein>
<comment type="caution">
    <text evidence="2">The sequence shown here is derived from an EMBL/GenBank/DDBJ whole genome shotgun (WGS) entry which is preliminary data.</text>
</comment>
<accession>A0A818ADC8</accession>
<gene>
    <name evidence="2" type="ORF">FME351_LOCUS9194</name>
    <name evidence="3" type="ORF">KIK155_LOCUS30248</name>
</gene>
<feature type="transmembrane region" description="Helical" evidence="1">
    <location>
        <begin position="47"/>
        <end position="65"/>
    </location>
</feature>
<name>A0A818ADC8_9BILA</name>
<keyword evidence="1" id="KW-0472">Membrane</keyword>
<proteinExistence type="predicted"/>
<dbReference type="Proteomes" id="UP000663865">
    <property type="component" value="Unassembled WGS sequence"/>
</dbReference>
<dbReference type="EMBL" id="CAJNYU010000990">
    <property type="protein sequence ID" value="CAF3402441.1"/>
    <property type="molecule type" value="Genomic_DNA"/>
</dbReference>
<keyword evidence="1" id="KW-1133">Transmembrane helix</keyword>
<evidence type="ECO:0000313" key="4">
    <source>
        <dbReference type="Proteomes" id="UP000663869"/>
    </source>
</evidence>
<evidence type="ECO:0000256" key="1">
    <source>
        <dbReference type="SAM" id="Phobius"/>
    </source>
</evidence>
<dbReference type="EMBL" id="CAJNYV010005592">
    <property type="protein sequence ID" value="CAF3760668.1"/>
    <property type="molecule type" value="Genomic_DNA"/>
</dbReference>
<evidence type="ECO:0000313" key="3">
    <source>
        <dbReference type="EMBL" id="CAF3760668.1"/>
    </source>
</evidence>
<keyword evidence="1" id="KW-0812">Transmembrane</keyword>
<evidence type="ECO:0000313" key="2">
    <source>
        <dbReference type="EMBL" id="CAF3402441.1"/>
    </source>
</evidence>
<organism evidence="2 4">
    <name type="scientific">Rotaria socialis</name>
    <dbReference type="NCBI Taxonomy" id="392032"/>
    <lineage>
        <taxon>Eukaryota</taxon>
        <taxon>Metazoa</taxon>
        <taxon>Spiralia</taxon>
        <taxon>Gnathifera</taxon>
        <taxon>Rotifera</taxon>
        <taxon>Eurotatoria</taxon>
        <taxon>Bdelloidea</taxon>
        <taxon>Philodinida</taxon>
        <taxon>Philodinidae</taxon>
        <taxon>Rotaria</taxon>
    </lineage>
</organism>
<dbReference type="AlphaFoldDB" id="A0A818ADC8"/>
<dbReference type="Proteomes" id="UP000663869">
    <property type="component" value="Unassembled WGS sequence"/>
</dbReference>
<reference evidence="2" key="1">
    <citation type="submission" date="2021-02" db="EMBL/GenBank/DDBJ databases">
        <authorList>
            <person name="Nowell W R."/>
        </authorList>
    </citation>
    <scope>NUCLEOTIDE SEQUENCE</scope>
</reference>
<sequence length="70" mass="7399">MSSSTYAGTTTGSSTCRTGSCDYNCMSAYSSTYGSSYTYYGTCSGTLTTRAISALVLALSSMTLLRHQLF</sequence>